<sequence length="418" mass="45663">MKPQLQTALLTTILLLNQYAQAADTPLDDTFTSFARCDASFFGSLQSNARAWKAHASLSSANGISWIPVGNRASLVDNTVTLRGTPTLAGLKVHSYFDKTSEMGNLGYYLYWGFIIDAPLETSLKQLLPLVEHPERLRATRGLHVRSEVRVGNEWRATYDQGGVASGTRLLERVLILESETPGKTTVSCSLQGAVDAAVLEQLRPDIARADYPQPPATIRIEDVPLPVGVRDGLDEPLLTPRFTKLSYSYVSTKDGKPDTLPPTNVEMAVEDGLLNVTETYSPSFHVQRQTKAGLFQLKSLMSGSDGRVLLTQSFDLDIPKTWEPGATISAKAVMTQVPERRGDEPSNVTVSCRIGERSPASRVFASLQGDAVALNCSDKNSRSIRAFIEDLGIVLNLESSLGNSQYKSTISEFNVVR</sequence>
<protein>
    <recommendedName>
        <fullName evidence="3">Secreted protein</fullName>
    </recommendedName>
</protein>
<dbReference type="EMBL" id="CP144460">
    <property type="protein sequence ID" value="XBS36680.1"/>
    <property type="molecule type" value="Genomic_DNA"/>
</dbReference>
<feature type="chain" id="PRO_5043605177" description="Secreted protein" evidence="1">
    <location>
        <begin position="23"/>
        <end position="418"/>
    </location>
</feature>
<evidence type="ECO:0008006" key="3">
    <source>
        <dbReference type="Google" id="ProtNLM"/>
    </source>
</evidence>
<accession>A0AAU7P4L1</accession>
<organism evidence="2">
    <name type="scientific">Xanthomonas sp. 10-10</name>
    <dbReference type="NCBI Taxonomy" id="3115848"/>
    <lineage>
        <taxon>Bacteria</taxon>
        <taxon>Pseudomonadati</taxon>
        <taxon>Pseudomonadota</taxon>
        <taxon>Gammaproteobacteria</taxon>
        <taxon>Lysobacterales</taxon>
        <taxon>Lysobacteraceae</taxon>
        <taxon>Xanthomonas</taxon>
    </lineage>
</organism>
<evidence type="ECO:0000256" key="1">
    <source>
        <dbReference type="SAM" id="SignalP"/>
    </source>
</evidence>
<gene>
    <name evidence="2" type="ORF">VZ068_14490</name>
</gene>
<dbReference type="AlphaFoldDB" id="A0AAU7P4L1"/>
<keyword evidence="1" id="KW-0732">Signal</keyword>
<name>A0AAU7P4L1_9XANT</name>
<reference evidence="2" key="1">
    <citation type="submission" date="2024-02" db="EMBL/GenBank/DDBJ databases">
        <title>Complete genome sequence of Xanthomonas sp. 10-10.</title>
        <authorList>
            <person name="Biessy A."/>
            <person name="Ciotola M."/>
            <person name="Cadieux M."/>
            <person name="Soufiane B."/>
            <person name="Laforest M."/>
            <person name="Filion M."/>
        </authorList>
    </citation>
    <scope>NUCLEOTIDE SEQUENCE</scope>
    <source>
        <strain evidence="2">10-10</strain>
    </source>
</reference>
<dbReference type="RefSeq" id="WP_349655689.1">
    <property type="nucleotide sequence ID" value="NZ_CP144460.1"/>
</dbReference>
<evidence type="ECO:0000313" key="2">
    <source>
        <dbReference type="EMBL" id="XBS36680.1"/>
    </source>
</evidence>
<proteinExistence type="predicted"/>
<feature type="signal peptide" evidence="1">
    <location>
        <begin position="1"/>
        <end position="22"/>
    </location>
</feature>